<dbReference type="EMBL" id="JAVDVI010000010">
    <property type="protein sequence ID" value="MDR6968377.1"/>
    <property type="molecule type" value="Genomic_DNA"/>
</dbReference>
<dbReference type="RefSeq" id="WP_310026934.1">
    <property type="nucleotide sequence ID" value="NZ_JAVDVI010000010.1"/>
</dbReference>
<sequence>MIDILYLSSQTELNVEIRKKLIHYSNLALHLCIGYVYSCSTIVNNIHNHRNSY</sequence>
<dbReference type="GO" id="GO:0051301">
    <property type="term" value="P:cell division"/>
    <property type="evidence" value="ECO:0007669"/>
    <property type="project" value="UniProtKB-KW"/>
</dbReference>
<keyword evidence="2" id="KW-1185">Reference proteome</keyword>
<gene>
    <name evidence="1" type="ORF">J2X31_002400</name>
</gene>
<protein>
    <submittedName>
        <fullName evidence="1">Cell division protein FtsL</fullName>
    </submittedName>
</protein>
<name>A0ABU1TRB6_9FLAO</name>
<evidence type="ECO:0000313" key="2">
    <source>
        <dbReference type="Proteomes" id="UP001255185"/>
    </source>
</evidence>
<dbReference type="Proteomes" id="UP001255185">
    <property type="component" value="Unassembled WGS sequence"/>
</dbReference>
<proteinExistence type="predicted"/>
<keyword evidence="1" id="KW-0131">Cell cycle</keyword>
<reference evidence="1 2" key="1">
    <citation type="submission" date="2023-07" db="EMBL/GenBank/DDBJ databases">
        <title>Sorghum-associated microbial communities from plants grown in Nebraska, USA.</title>
        <authorList>
            <person name="Schachtman D."/>
        </authorList>
    </citation>
    <scope>NUCLEOTIDE SEQUENCE [LARGE SCALE GENOMIC DNA]</scope>
    <source>
        <strain evidence="1 2">3773</strain>
    </source>
</reference>
<accession>A0ABU1TRB6</accession>
<organism evidence="1 2">
    <name type="scientific">Flavobacterium arsenatis</name>
    <dbReference type="NCBI Taxonomy" id="1484332"/>
    <lineage>
        <taxon>Bacteria</taxon>
        <taxon>Pseudomonadati</taxon>
        <taxon>Bacteroidota</taxon>
        <taxon>Flavobacteriia</taxon>
        <taxon>Flavobacteriales</taxon>
        <taxon>Flavobacteriaceae</taxon>
        <taxon>Flavobacterium</taxon>
    </lineage>
</organism>
<evidence type="ECO:0000313" key="1">
    <source>
        <dbReference type="EMBL" id="MDR6968377.1"/>
    </source>
</evidence>
<comment type="caution">
    <text evidence="1">The sequence shown here is derived from an EMBL/GenBank/DDBJ whole genome shotgun (WGS) entry which is preliminary data.</text>
</comment>
<keyword evidence="1" id="KW-0132">Cell division</keyword>